<keyword evidence="3" id="KW-0808">Transferase</keyword>
<evidence type="ECO:0000313" key="11">
    <source>
        <dbReference type="Proteomes" id="UP001190700"/>
    </source>
</evidence>
<feature type="domain" description="Guanylate kinase-like" evidence="9">
    <location>
        <begin position="316"/>
        <end position="475"/>
    </location>
</feature>
<dbReference type="GO" id="GO:0005829">
    <property type="term" value="C:cytosol"/>
    <property type="evidence" value="ECO:0007669"/>
    <property type="project" value="TreeGrafter"/>
</dbReference>
<dbReference type="Pfam" id="PF00625">
    <property type="entry name" value="Guanylate_kin"/>
    <property type="match status" value="2"/>
</dbReference>
<gene>
    <name evidence="10" type="ORF">CYMTET_48870</name>
</gene>
<keyword evidence="5 10" id="KW-0418">Kinase</keyword>
<dbReference type="FunFam" id="3.40.50.300:FF:000776">
    <property type="entry name" value="Guanylate kinase 2"/>
    <property type="match status" value="1"/>
</dbReference>
<dbReference type="InterPro" id="IPR017665">
    <property type="entry name" value="Guanylate_kinase"/>
</dbReference>
<keyword evidence="6" id="KW-0067">ATP-binding</keyword>
<keyword evidence="8" id="KW-0175">Coiled coil</keyword>
<dbReference type="PANTHER" id="PTHR23117">
    <property type="entry name" value="GUANYLATE KINASE-RELATED"/>
    <property type="match status" value="1"/>
</dbReference>
<comment type="similarity">
    <text evidence="1">Belongs to the guanylate kinase family.</text>
</comment>
<sequence length="475" mass="52070">MSWLFRDESGSPGAGEAGAFKAIQELEEDQKVMTSAINKFKAKCEALEARAESLAQTLETRDEQIAKNKQILAQRRVLFEGVSVDLANIKSQAAGLTQVVPKIKASVYQHAPKVVAEKKPLPVVICGPSGVGKGTLIGKLMKEFPDTFGFCVSHTTRKPRDGEVNAVHYHFSTKEKVAAEIAEGKFLEYAEVHGNYYGTSLAAVDAVAAKGKICILDIDVQGAEKVKLSSMKARYVFVLPPSFEDLEARLRGRGTESEESLQKRLKNAHGEMKKAEEPGFFDAVVVNDDLDLAYNNLKAFMQGKKLVKQALPVKKQPTVVLSGPGGSSFSCSDIITALANRFPDRIGFPVCHTSRTKRDHEAPGEDYHFTTVEKMLAEVKDGKFVEHAEVRGIHYGTSLAAVHEVQQQGRVCLLDMDVPSSIKFSQSSLEAKYFYVCPTPSDADEQAEKTNLYHMVTAAEDLDAICKLIAEALRL</sequence>
<evidence type="ECO:0000256" key="5">
    <source>
        <dbReference type="ARBA" id="ARBA00022777"/>
    </source>
</evidence>
<dbReference type="SUPFAM" id="SSF52540">
    <property type="entry name" value="P-loop containing nucleoside triphosphate hydrolases"/>
    <property type="match status" value="2"/>
</dbReference>
<dbReference type="EMBL" id="LGRX02033408">
    <property type="protein sequence ID" value="KAK3241357.1"/>
    <property type="molecule type" value="Genomic_DNA"/>
</dbReference>
<evidence type="ECO:0000313" key="10">
    <source>
        <dbReference type="EMBL" id="KAK3241357.1"/>
    </source>
</evidence>
<organism evidence="10 11">
    <name type="scientific">Cymbomonas tetramitiformis</name>
    <dbReference type="NCBI Taxonomy" id="36881"/>
    <lineage>
        <taxon>Eukaryota</taxon>
        <taxon>Viridiplantae</taxon>
        <taxon>Chlorophyta</taxon>
        <taxon>Pyramimonadophyceae</taxon>
        <taxon>Pyramimonadales</taxon>
        <taxon>Pyramimonadaceae</taxon>
        <taxon>Cymbomonas</taxon>
    </lineage>
</organism>
<dbReference type="NCBIfam" id="TIGR03263">
    <property type="entry name" value="guanyl_kin"/>
    <property type="match status" value="1"/>
</dbReference>
<feature type="coiled-coil region" evidence="8">
    <location>
        <begin position="23"/>
        <end position="64"/>
    </location>
</feature>
<protein>
    <recommendedName>
        <fullName evidence="2">guanylate kinase</fullName>
        <ecNumber evidence="2">2.7.4.8</ecNumber>
    </recommendedName>
</protein>
<evidence type="ECO:0000256" key="3">
    <source>
        <dbReference type="ARBA" id="ARBA00022679"/>
    </source>
</evidence>
<dbReference type="PROSITE" id="PS50052">
    <property type="entry name" value="GUANYLATE_KINASE_2"/>
    <property type="match status" value="2"/>
</dbReference>
<evidence type="ECO:0000256" key="2">
    <source>
        <dbReference type="ARBA" id="ARBA00012961"/>
    </source>
</evidence>
<feature type="domain" description="Guanylate kinase-like" evidence="9">
    <location>
        <begin position="120"/>
        <end position="302"/>
    </location>
</feature>
<keyword evidence="11" id="KW-1185">Reference proteome</keyword>
<dbReference type="Proteomes" id="UP001190700">
    <property type="component" value="Unassembled WGS sequence"/>
</dbReference>
<comment type="caution">
    <text evidence="10">The sequence shown here is derived from an EMBL/GenBank/DDBJ whole genome shotgun (WGS) entry which is preliminary data.</text>
</comment>
<evidence type="ECO:0000256" key="8">
    <source>
        <dbReference type="SAM" id="Coils"/>
    </source>
</evidence>
<dbReference type="EC" id="2.7.4.8" evidence="2"/>
<proteinExistence type="inferred from homology"/>
<dbReference type="GO" id="GO:0005524">
    <property type="term" value="F:ATP binding"/>
    <property type="evidence" value="ECO:0007669"/>
    <property type="project" value="UniProtKB-KW"/>
</dbReference>
<name>A0AAE0EVA4_9CHLO</name>
<dbReference type="InterPro" id="IPR020590">
    <property type="entry name" value="Guanylate_kinase_CS"/>
</dbReference>
<dbReference type="InterPro" id="IPR008145">
    <property type="entry name" value="GK/Ca_channel_bsu"/>
</dbReference>
<accession>A0AAE0EVA4</accession>
<evidence type="ECO:0000256" key="6">
    <source>
        <dbReference type="ARBA" id="ARBA00022840"/>
    </source>
</evidence>
<dbReference type="InterPro" id="IPR008144">
    <property type="entry name" value="Guanylate_kin-like_dom"/>
</dbReference>
<dbReference type="PANTHER" id="PTHR23117:SF13">
    <property type="entry name" value="GUANYLATE KINASE"/>
    <property type="match status" value="1"/>
</dbReference>
<dbReference type="Gene3D" id="3.40.50.300">
    <property type="entry name" value="P-loop containing nucleotide triphosphate hydrolases"/>
    <property type="match status" value="2"/>
</dbReference>
<dbReference type="InterPro" id="IPR027417">
    <property type="entry name" value="P-loop_NTPase"/>
</dbReference>
<keyword evidence="4" id="KW-0547">Nucleotide-binding</keyword>
<evidence type="ECO:0000256" key="4">
    <source>
        <dbReference type="ARBA" id="ARBA00022741"/>
    </source>
</evidence>
<dbReference type="HAMAP" id="MF_00328">
    <property type="entry name" value="Guanylate_kinase"/>
    <property type="match status" value="1"/>
</dbReference>
<evidence type="ECO:0000259" key="9">
    <source>
        <dbReference type="PROSITE" id="PS50052"/>
    </source>
</evidence>
<reference evidence="10 11" key="1">
    <citation type="journal article" date="2015" name="Genome Biol. Evol.">
        <title>Comparative Genomics of a Bacterivorous Green Alga Reveals Evolutionary Causalities and Consequences of Phago-Mixotrophic Mode of Nutrition.</title>
        <authorList>
            <person name="Burns J.A."/>
            <person name="Paasch A."/>
            <person name="Narechania A."/>
            <person name="Kim E."/>
        </authorList>
    </citation>
    <scope>NUCLEOTIDE SEQUENCE [LARGE SCALE GENOMIC DNA]</scope>
    <source>
        <strain evidence="10 11">PLY_AMNH</strain>
    </source>
</reference>
<dbReference type="PROSITE" id="PS00856">
    <property type="entry name" value="GUANYLATE_KINASE_1"/>
    <property type="match status" value="1"/>
</dbReference>
<evidence type="ECO:0000256" key="7">
    <source>
        <dbReference type="ARBA" id="ARBA00048594"/>
    </source>
</evidence>
<evidence type="ECO:0000256" key="1">
    <source>
        <dbReference type="ARBA" id="ARBA00005790"/>
    </source>
</evidence>
<comment type="catalytic activity">
    <reaction evidence="7">
        <text>GMP + ATP = GDP + ADP</text>
        <dbReference type="Rhea" id="RHEA:20780"/>
        <dbReference type="ChEBI" id="CHEBI:30616"/>
        <dbReference type="ChEBI" id="CHEBI:58115"/>
        <dbReference type="ChEBI" id="CHEBI:58189"/>
        <dbReference type="ChEBI" id="CHEBI:456216"/>
        <dbReference type="EC" id="2.7.4.8"/>
    </reaction>
</comment>
<dbReference type="CDD" id="cd00071">
    <property type="entry name" value="GMPK"/>
    <property type="match status" value="2"/>
</dbReference>
<dbReference type="AlphaFoldDB" id="A0AAE0EVA4"/>
<dbReference type="GO" id="GO:0004385">
    <property type="term" value="F:GMP kinase activity"/>
    <property type="evidence" value="ECO:0007669"/>
    <property type="project" value="UniProtKB-EC"/>
</dbReference>
<dbReference type="SMART" id="SM00072">
    <property type="entry name" value="GuKc"/>
    <property type="match status" value="2"/>
</dbReference>